<evidence type="ECO:0000313" key="3">
    <source>
        <dbReference type="Proteomes" id="UP000076871"/>
    </source>
</evidence>
<dbReference type="SUPFAM" id="SSF54695">
    <property type="entry name" value="POZ domain"/>
    <property type="match status" value="1"/>
</dbReference>
<feature type="non-terminal residue" evidence="2">
    <location>
        <position position="1"/>
    </location>
</feature>
<organism evidence="2 3">
    <name type="scientific">Laetiporus sulphureus 93-53</name>
    <dbReference type="NCBI Taxonomy" id="1314785"/>
    <lineage>
        <taxon>Eukaryota</taxon>
        <taxon>Fungi</taxon>
        <taxon>Dikarya</taxon>
        <taxon>Basidiomycota</taxon>
        <taxon>Agaricomycotina</taxon>
        <taxon>Agaricomycetes</taxon>
        <taxon>Polyporales</taxon>
        <taxon>Laetiporus</taxon>
    </lineage>
</organism>
<dbReference type="PROSITE" id="PS50097">
    <property type="entry name" value="BTB"/>
    <property type="match status" value="1"/>
</dbReference>
<dbReference type="Gene3D" id="3.30.710.10">
    <property type="entry name" value="Potassium Channel Kv1.1, Chain A"/>
    <property type="match status" value="1"/>
</dbReference>
<keyword evidence="3" id="KW-1185">Reference proteome</keyword>
<dbReference type="EMBL" id="KV427632">
    <property type="protein sequence ID" value="KZT05060.1"/>
    <property type="molecule type" value="Genomic_DNA"/>
</dbReference>
<accession>A0A165DK47</accession>
<gene>
    <name evidence="2" type="ORF">LAESUDRAFT_656504</name>
</gene>
<reference evidence="2 3" key="1">
    <citation type="journal article" date="2016" name="Mol. Biol. Evol.">
        <title>Comparative Genomics of Early-Diverging Mushroom-Forming Fungi Provides Insights into the Origins of Lignocellulose Decay Capabilities.</title>
        <authorList>
            <person name="Nagy L.G."/>
            <person name="Riley R."/>
            <person name="Tritt A."/>
            <person name="Adam C."/>
            <person name="Daum C."/>
            <person name="Floudas D."/>
            <person name="Sun H."/>
            <person name="Yadav J.S."/>
            <person name="Pangilinan J."/>
            <person name="Larsson K.H."/>
            <person name="Matsuura K."/>
            <person name="Barry K."/>
            <person name="Labutti K."/>
            <person name="Kuo R."/>
            <person name="Ohm R.A."/>
            <person name="Bhattacharya S.S."/>
            <person name="Shirouzu T."/>
            <person name="Yoshinaga Y."/>
            <person name="Martin F.M."/>
            <person name="Grigoriev I.V."/>
            <person name="Hibbett D.S."/>
        </authorList>
    </citation>
    <scope>NUCLEOTIDE SEQUENCE [LARGE SCALE GENOMIC DNA]</scope>
    <source>
        <strain evidence="2 3">93-53</strain>
    </source>
</reference>
<sequence length="219" mass="23668">SDADVILSSSDGLDFYAHKSILCFASAFFTDMFSLPQPLPADSNSLHASSHIDITEGSSTLACLLRQCYSIEDPVLKDLEEVKSFLLAALKYQMHEAISWGESCLTGFVAKFPLRIYAIACSLKLEGAAASATHDSSSLSGTDVMSTLEEDVPEMETLSAGAYHRLLAYWSRGSKECAITQFCKPPTTVTQPASEVILSSHLFMDCSEADILIISCDDG</sequence>
<dbReference type="GeneID" id="63821652"/>
<dbReference type="Pfam" id="PF00651">
    <property type="entry name" value="BTB"/>
    <property type="match status" value="1"/>
</dbReference>
<dbReference type="OrthoDB" id="3164835at2759"/>
<dbReference type="Proteomes" id="UP000076871">
    <property type="component" value="Unassembled WGS sequence"/>
</dbReference>
<protein>
    <recommendedName>
        <fullName evidence="1">BTB domain-containing protein</fullName>
    </recommendedName>
</protein>
<dbReference type="InterPro" id="IPR000210">
    <property type="entry name" value="BTB/POZ_dom"/>
</dbReference>
<dbReference type="InParanoid" id="A0A165DK47"/>
<evidence type="ECO:0000259" key="1">
    <source>
        <dbReference type="PROSITE" id="PS50097"/>
    </source>
</evidence>
<evidence type="ECO:0000313" key="2">
    <source>
        <dbReference type="EMBL" id="KZT05060.1"/>
    </source>
</evidence>
<dbReference type="AlphaFoldDB" id="A0A165DK47"/>
<feature type="domain" description="BTB" evidence="1">
    <location>
        <begin position="3"/>
        <end position="34"/>
    </location>
</feature>
<dbReference type="CDD" id="cd18186">
    <property type="entry name" value="BTB_POZ_ZBTB_KLHL-like"/>
    <property type="match status" value="1"/>
</dbReference>
<dbReference type="RefSeq" id="XP_040762800.1">
    <property type="nucleotide sequence ID" value="XM_040904622.1"/>
</dbReference>
<dbReference type="SMART" id="SM00225">
    <property type="entry name" value="BTB"/>
    <property type="match status" value="1"/>
</dbReference>
<name>A0A165DK47_9APHY</name>
<proteinExistence type="predicted"/>
<dbReference type="InterPro" id="IPR011333">
    <property type="entry name" value="SKP1/BTB/POZ_sf"/>
</dbReference>